<feature type="region of interest" description="Disordered" evidence="1">
    <location>
        <begin position="281"/>
        <end position="323"/>
    </location>
</feature>
<reference evidence="3 4" key="1">
    <citation type="submission" date="2023-10" db="EMBL/GenBank/DDBJ databases">
        <title>Complete Genome Sequence of Limnobacter thiooxidans CS-K2T, Isolated from freshwater lake sediments in Bavaria, Germany.</title>
        <authorList>
            <person name="Naruki M."/>
            <person name="Watanabe A."/>
            <person name="Warashina T."/>
            <person name="Morita T."/>
            <person name="Arakawa K."/>
        </authorList>
    </citation>
    <scope>NUCLEOTIDE SEQUENCE [LARGE SCALE GENOMIC DNA]</scope>
    <source>
        <strain evidence="3 4">CS-K2</strain>
    </source>
</reference>
<dbReference type="SMART" id="SM00858">
    <property type="entry name" value="SAF"/>
    <property type="match status" value="1"/>
</dbReference>
<dbReference type="KEGG" id="lto:RGQ30_24340"/>
<sequence>MSGKTKILALLLLGIGLIFLVMAFLSGQNARKGGEAIKTELERYPVVVSATEIKFGTPVTPEMLKVEKFAIVPKGAFTDIGDVIGKKPLFTVGKGLPVTNQFFESGAVAAEVREGYRAFALRLDENNVATGKIKPGDYVDVFSIFQSNSRDIQQTISRLIMPNLRVLSVGAQLVNAPENANKAEEKDVNNRAARLRAMMVEVPTADINTLAVAQTLGELFVVLRSPEEEELPDMSKFPQAEPILKPALVKGPDGKVLNPQPKVEMTASDKAFAGISLDNAMLPGSGNSNVKNNKPAQTTGQREAAPATVEVIRGGETTRETAR</sequence>
<gene>
    <name evidence="3" type="primary">cpaB</name>
    <name evidence="3" type="ORF">RGQ30_24340</name>
</gene>
<dbReference type="RefSeq" id="WP_130557939.1">
    <property type="nucleotide sequence ID" value="NZ_AP028947.1"/>
</dbReference>
<evidence type="ECO:0000313" key="4">
    <source>
        <dbReference type="Proteomes" id="UP001329151"/>
    </source>
</evidence>
<dbReference type="EMBL" id="AP028947">
    <property type="protein sequence ID" value="BET26933.1"/>
    <property type="molecule type" value="Genomic_DNA"/>
</dbReference>
<dbReference type="InterPro" id="IPR017592">
    <property type="entry name" value="Pilus_assmbl_Flp-typ_CpaB"/>
</dbReference>
<proteinExistence type="predicted"/>
<evidence type="ECO:0000259" key="2">
    <source>
        <dbReference type="SMART" id="SM00858"/>
    </source>
</evidence>
<dbReference type="InterPro" id="IPR031571">
    <property type="entry name" value="RcpC_dom"/>
</dbReference>
<evidence type="ECO:0000256" key="1">
    <source>
        <dbReference type="SAM" id="MobiDB-lite"/>
    </source>
</evidence>
<feature type="compositionally biased region" description="Polar residues" evidence="1">
    <location>
        <begin position="285"/>
        <end position="301"/>
    </location>
</feature>
<dbReference type="NCBIfam" id="TIGR03177">
    <property type="entry name" value="pilus_cpaB"/>
    <property type="match status" value="1"/>
</dbReference>
<feature type="domain" description="SAF" evidence="2">
    <location>
        <begin position="44"/>
        <end position="104"/>
    </location>
</feature>
<name>A0AA86J1Y4_9BURK</name>
<dbReference type="AlphaFoldDB" id="A0AA86J1Y4"/>
<dbReference type="Pfam" id="PF08666">
    <property type="entry name" value="SAF"/>
    <property type="match status" value="1"/>
</dbReference>
<keyword evidence="4" id="KW-1185">Reference proteome</keyword>
<dbReference type="InterPro" id="IPR013974">
    <property type="entry name" value="SAF"/>
</dbReference>
<protein>
    <submittedName>
        <fullName evidence="3">Flp pilus assembly protein CpaB</fullName>
    </submittedName>
</protein>
<dbReference type="Proteomes" id="UP001329151">
    <property type="component" value="Chromosome"/>
</dbReference>
<organism evidence="3 4">
    <name type="scientific">Limnobacter thiooxidans</name>
    <dbReference type="NCBI Taxonomy" id="131080"/>
    <lineage>
        <taxon>Bacteria</taxon>
        <taxon>Pseudomonadati</taxon>
        <taxon>Pseudomonadota</taxon>
        <taxon>Betaproteobacteria</taxon>
        <taxon>Burkholderiales</taxon>
        <taxon>Burkholderiaceae</taxon>
        <taxon>Limnobacter</taxon>
    </lineage>
</organism>
<dbReference type="Pfam" id="PF16976">
    <property type="entry name" value="RcpC"/>
    <property type="match status" value="1"/>
</dbReference>
<evidence type="ECO:0000313" key="3">
    <source>
        <dbReference type="EMBL" id="BET26933.1"/>
    </source>
</evidence>
<dbReference type="CDD" id="cd11614">
    <property type="entry name" value="SAF_CpaB_FlgA_like"/>
    <property type="match status" value="1"/>
</dbReference>
<accession>A0AA86J1Y4</accession>